<evidence type="ECO:0000313" key="3">
    <source>
        <dbReference type="Proteomes" id="UP000095512"/>
    </source>
</evidence>
<organism evidence="2 3">
    <name type="scientific">Enterocloster clostridioformis</name>
    <dbReference type="NCBI Taxonomy" id="1531"/>
    <lineage>
        <taxon>Bacteria</taxon>
        <taxon>Bacillati</taxon>
        <taxon>Bacillota</taxon>
        <taxon>Clostridia</taxon>
        <taxon>Lachnospirales</taxon>
        <taxon>Lachnospiraceae</taxon>
        <taxon>Enterocloster</taxon>
    </lineage>
</organism>
<dbReference type="SUPFAM" id="SSF54106">
    <property type="entry name" value="LysM domain"/>
    <property type="match status" value="1"/>
</dbReference>
<feature type="domain" description="LysM" evidence="1">
    <location>
        <begin position="44"/>
        <end position="95"/>
    </location>
</feature>
<dbReference type="SMART" id="SM00257">
    <property type="entry name" value="LysM"/>
    <property type="match status" value="1"/>
</dbReference>
<evidence type="ECO:0000313" key="2">
    <source>
        <dbReference type="EMBL" id="CUP86701.1"/>
    </source>
</evidence>
<dbReference type="InterPro" id="IPR036779">
    <property type="entry name" value="LysM_dom_sf"/>
</dbReference>
<sequence length="99" mass="11626">MRVRKRRLAATCFTVLLFVSIIMGRTIFTSMAKEEGRRTTPYYKSVRIQEGDSLWGIARQYREGSSMSMEEYVNQLRQMNGLKKDTIHTGQYLTVVYFE</sequence>
<dbReference type="Pfam" id="PF01476">
    <property type="entry name" value="LysM"/>
    <property type="match status" value="1"/>
</dbReference>
<gene>
    <name evidence="2" type="ORF">ERS852480_04273</name>
</gene>
<proteinExistence type="predicted"/>
<dbReference type="EMBL" id="CZAB01000057">
    <property type="protein sequence ID" value="CUP86701.1"/>
    <property type="molecule type" value="Genomic_DNA"/>
</dbReference>
<dbReference type="Proteomes" id="UP000095512">
    <property type="component" value="Unassembled WGS sequence"/>
</dbReference>
<dbReference type="AlphaFoldDB" id="A0A174RRP4"/>
<dbReference type="RefSeq" id="WP_057572701.1">
    <property type="nucleotide sequence ID" value="NZ_CATYWZ010000120.1"/>
</dbReference>
<evidence type="ECO:0000259" key="1">
    <source>
        <dbReference type="PROSITE" id="PS51782"/>
    </source>
</evidence>
<reference evidence="2 3" key="1">
    <citation type="submission" date="2015-09" db="EMBL/GenBank/DDBJ databases">
        <authorList>
            <consortium name="Pathogen Informatics"/>
        </authorList>
    </citation>
    <scope>NUCLEOTIDE SEQUENCE [LARGE SCALE GENOMIC DNA]</scope>
    <source>
        <strain evidence="2 3">2789STDY5834865</strain>
    </source>
</reference>
<name>A0A174RRP4_9FIRM</name>
<dbReference type="PROSITE" id="PS51782">
    <property type="entry name" value="LYSM"/>
    <property type="match status" value="1"/>
</dbReference>
<dbReference type="CDD" id="cd00118">
    <property type="entry name" value="LysM"/>
    <property type="match status" value="1"/>
</dbReference>
<dbReference type="InterPro" id="IPR018392">
    <property type="entry name" value="LysM"/>
</dbReference>
<dbReference type="Gene3D" id="3.10.350.10">
    <property type="entry name" value="LysM domain"/>
    <property type="match status" value="1"/>
</dbReference>
<accession>A0A174RRP4</accession>
<protein>
    <submittedName>
        <fullName evidence="2">LysM domain</fullName>
    </submittedName>
</protein>